<name>A0A366CTU7_9NOCA</name>
<dbReference type="InterPro" id="IPR025948">
    <property type="entry name" value="HTH-like_dom"/>
</dbReference>
<keyword evidence="3" id="KW-1185">Reference proteome</keyword>
<accession>A0A366CTU7</accession>
<dbReference type="Pfam" id="PF13276">
    <property type="entry name" value="HTH_21"/>
    <property type="match status" value="1"/>
</dbReference>
<gene>
    <name evidence="2" type="ORF">DFR74_13317</name>
</gene>
<comment type="caution">
    <text evidence="2">The sequence shown here is derived from an EMBL/GenBank/DDBJ whole genome shotgun (WGS) entry which is preliminary data.</text>
</comment>
<evidence type="ECO:0000313" key="3">
    <source>
        <dbReference type="Proteomes" id="UP000252586"/>
    </source>
</evidence>
<dbReference type="EMBL" id="QNRE01000033">
    <property type="protein sequence ID" value="RBO79706.1"/>
    <property type="molecule type" value="Genomic_DNA"/>
</dbReference>
<evidence type="ECO:0000259" key="1">
    <source>
        <dbReference type="Pfam" id="PF13276"/>
    </source>
</evidence>
<feature type="domain" description="HTH-like" evidence="1">
    <location>
        <begin position="59"/>
        <end position="102"/>
    </location>
</feature>
<evidence type="ECO:0000313" key="2">
    <source>
        <dbReference type="EMBL" id="RBO79706.1"/>
    </source>
</evidence>
<sequence>MIVDYIDDHKGCFGVDPICRVLTEHGLKIAPSTYYAAKQCGISDATWADAHTANVSFDLWSANRGLYGVRKLWHTARRAGHNIGRDQVARLMRLTGIDGVVRG</sequence>
<protein>
    <submittedName>
        <fullName evidence="2">Helix-turn-helix protein</fullName>
    </submittedName>
</protein>
<organism evidence="2 3">
    <name type="scientific">Nocardia puris</name>
    <dbReference type="NCBI Taxonomy" id="208602"/>
    <lineage>
        <taxon>Bacteria</taxon>
        <taxon>Bacillati</taxon>
        <taxon>Actinomycetota</taxon>
        <taxon>Actinomycetes</taxon>
        <taxon>Mycobacteriales</taxon>
        <taxon>Nocardiaceae</taxon>
        <taxon>Nocardia</taxon>
    </lineage>
</organism>
<dbReference type="Proteomes" id="UP000252586">
    <property type="component" value="Unassembled WGS sequence"/>
</dbReference>
<reference evidence="2 3" key="1">
    <citation type="submission" date="2018-06" db="EMBL/GenBank/DDBJ databases">
        <title>Genomic Encyclopedia of Type Strains, Phase IV (KMG-IV): sequencing the most valuable type-strain genomes for metagenomic binning, comparative biology and taxonomic classification.</title>
        <authorList>
            <person name="Goeker M."/>
        </authorList>
    </citation>
    <scope>NUCLEOTIDE SEQUENCE [LARGE SCALE GENOMIC DNA]</scope>
    <source>
        <strain evidence="2 3">DSM 44599</strain>
    </source>
</reference>
<dbReference type="AlphaFoldDB" id="A0A366CTU7"/>
<dbReference type="STRING" id="1210090.GCA_001613185_06877"/>
<proteinExistence type="predicted"/>